<comment type="caution">
    <text evidence="1">The sequence shown here is derived from an EMBL/GenBank/DDBJ whole genome shotgun (WGS) entry which is preliminary data.</text>
</comment>
<dbReference type="InterPro" id="IPR019650">
    <property type="entry name" value="DUF2513"/>
</dbReference>
<reference evidence="1 2" key="1">
    <citation type="submission" date="2020-04" db="EMBL/GenBank/DDBJ databases">
        <title>Molecular characterization of pseudomonads from Agaricus bisporus reveal novel blotch 2 pathogens in Western Europe.</title>
        <authorList>
            <person name="Taparia T."/>
            <person name="Krijger M."/>
            <person name="Haynes E."/>
            <person name="Elpinstone J.G."/>
            <person name="Noble R."/>
            <person name="Van Der Wolf J."/>
        </authorList>
    </citation>
    <scope>NUCLEOTIDE SEQUENCE [LARGE SCALE GENOMIC DNA]</scope>
    <source>
        <strain evidence="1 2">IPO3753</strain>
    </source>
</reference>
<dbReference type="RefSeq" id="WP_177026830.1">
    <property type="nucleotide sequence ID" value="NZ_JACAQR010000030.1"/>
</dbReference>
<dbReference type="EMBL" id="JACAQR010000030">
    <property type="protein sequence ID" value="NWD44429.1"/>
    <property type="molecule type" value="Genomic_DNA"/>
</dbReference>
<dbReference type="AlphaFoldDB" id="A0AAJ3H8F7"/>
<evidence type="ECO:0000313" key="2">
    <source>
        <dbReference type="Proteomes" id="UP000546584"/>
    </source>
</evidence>
<protein>
    <submittedName>
        <fullName evidence="1">DUF2513 domain-containing protein</fullName>
    </submittedName>
</protein>
<dbReference type="Proteomes" id="UP000546584">
    <property type="component" value="Unassembled WGS sequence"/>
</dbReference>
<proteinExistence type="predicted"/>
<accession>A0AAJ3H8F7</accession>
<name>A0AAJ3H8F7_9PSED</name>
<dbReference type="Pfam" id="PF10711">
    <property type="entry name" value="DUF2513"/>
    <property type="match status" value="1"/>
</dbReference>
<organism evidence="1 2">
    <name type="scientific">Pseudomonas yamanorum</name>
    <dbReference type="NCBI Taxonomy" id="515393"/>
    <lineage>
        <taxon>Bacteria</taxon>
        <taxon>Pseudomonadati</taxon>
        <taxon>Pseudomonadota</taxon>
        <taxon>Gammaproteobacteria</taxon>
        <taxon>Pseudomonadales</taxon>
        <taxon>Pseudomonadaceae</taxon>
        <taxon>Pseudomonas</taxon>
    </lineage>
</organism>
<evidence type="ECO:0000313" key="1">
    <source>
        <dbReference type="EMBL" id="NWD44429.1"/>
    </source>
</evidence>
<sequence>MQRDMDLMRLIVLEVEKDHQGPNHLLSYEDFERDMVIDGFTPAQVEYHLKLAIQSRLFTMPSNAGWLYIFTGLTPAGHDFADSVRDEKIWKMTKEGALKAGGLTFELLGQLAKGFVKQQLEKVTGVSL</sequence>
<gene>
    <name evidence="1" type="ORF">HX826_21345</name>
</gene>